<feature type="chain" id="PRO_5015991772" description="SbsA Ig-like domain-containing protein" evidence="1">
    <location>
        <begin position="19"/>
        <end position="252"/>
    </location>
</feature>
<reference evidence="2 3" key="1">
    <citation type="submission" date="2017-08" db="EMBL/GenBank/DDBJ databases">
        <title>Infants hospitalized years apart are colonized by the same room-sourced microbial strains.</title>
        <authorList>
            <person name="Brooks B."/>
            <person name="Olm M.R."/>
            <person name="Firek B.A."/>
            <person name="Baker R."/>
            <person name="Thomas B.C."/>
            <person name="Morowitz M.J."/>
            <person name="Banfield J.F."/>
        </authorList>
    </citation>
    <scope>NUCLEOTIDE SEQUENCE [LARGE SCALE GENOMIC DNA]</scope>
    <source>
        <strain evidence="2">S2_003_000_R2_14</strain>
    </source>
</reference>
<evidence type="ECO:0000256" key="1">
    <source>
        <dbReference type="SAM" id="SignalP"/>
    </source>
</evidence>
<dbReference type="Proteomes" id="UP000249061">
    <property type="component" value="Unassembled WGS sequence"/>
</dbReference>
<keyword evidence="1" id="KW-0732">Signal</keyword>
<evidence type="ECO:0000313" key="3">
    <source>
        <dbReference type="Proteomes" id="UP000249061"/>
    </source>
</evidence>
<organism evidence="2 3">
    <name type="scientific">Archangium gephyra</name>
    <dbReference type="NCBI Taxonomy" id="48"/>
    <lineage>
        <taxon>Bacteria</taxon>
        <taxon>Pseudomonadati</taxon>
        <taxon>Myxococcota</taxon>
        <taxon>Myxococcia</taxon>
        <taxon>Myxococcales</taxon>
        <taxon>Cystobacterineae</taxon>
        <taxon>Archangiaceae</taxon>
        <taxon>Archangium</taxon>
    </lineage>
</organism>
<dbReference type="EMBL" id="QFQP01000062">
    <property type="protein sequence ID" value="PZR04210.1"/>
    <property type="molecule type" value="Genomic_DNA"/>
</dbReference>
<gene>
    <name evidence="2" type="ORF">DI536_34630</name>
</gene>
<accession>A0A2W5SNP2</accession>
<dbReference type="PROSITE" id="PS51257">
    <property type="entry name" value="PROKAR_LIPOPROTEIN"/>
    <property type="match status" value="1"/>
</dbReference>
<feature type="signal peptide" evidence="1">
    <location>
        <begin position="1"/>
        <end position="18"/>
    </location>
</feature>
<evidence type="ECO:0008006" key="4">
    <source>
        <dbReference type="Google" id="ProtNLM"/>
    </source>
</evidence>
<protein>
    <recommendedName>
        <fullName evidence="4">SbsA Ig-like domain-containing protein</fullName>
    </recommendedName>
</protein>
<evidence type="ECO:0000313" key="2">
    <source>
        <dbReference type="EMBL" id="PZR04210.1"/>
    </source>
</evidence>
<proteinExistence type="predicted"/>
<dbReference type="AlphaFoldDB" id="A0A2W5SNP2"/>
<sequence length="252" mass="26914">MKSLIAFVVALSAGHAWACSCSNVLDSFPKNGATNVPTNVVIRVLNGFAVEEQPFRLERLPDGAEVEVQVRRGPGSRLFSVTPVTKLEANTTYTVSSRNLTTQSTFTTGALEDHDTPAKPEFKSAAYAYTPSFDSCGDRRLWTLRIEGGDDATTAKDELLVLVHGQDSTDPAQAIGVTRFAAPTLDVGVCGDNFDPPSGDSFTLGLQVMDLAGNVSEVSNGRPIRASCAAVPGELFAMLGLLCFARRRSLKK</sequence>
<name>A0A2W5SNP2_9BACT</name>
<comment type="caution">
    <text evidence="2">The sequence shown here is derived from an EMBL/GenBank/DDBJ whole genome shotgun (WGS) entry which is preliminary data.</text>
</comment>